<evidence type="ECO:0000256" key="2">
    <source>
        <dbReference type="ARBA" id="ARBA00022729"/>
    </source>
</evidence>
<dbReference type="PANTHER" id="PTHR43248">
    <property type="entry name" value="2-SUCCINYL-6-HYDROXY-2,4-CYCLOHEXADIENE-1-CARBOXYLATE SYNTHASE"/>
    <property type="match status" value="1"/>
</dbReference>
<evidence type="ECO:0000256" key="3">
    <source>
        <dbReference type="ARBA" id="ARBA00022801"/>
    </source>
</evidence>
<keyword evidence="3 7" id="KW-0378">Hydrolase</keyword>
<evidence type="ECO:0000256" key="1">
    <source>
        <dbReference type="ARBA" id="ARBA00010088"/>
    </source>
</evidence>
<dbReference type="EMBL" id="JBHSBC010000023">
    <property type="protein sequence ID" value="MFC3983275.1"/>
    <property type="molecule type" value="Genomic_DNA"/>
</dbReference>
<name>A0ABV8F719_9ACTN</name>
<evidence type="ECO:0000259" key="6">
    <source>
        <dbReference type="Pfam" id="PF08386"/>
    </source>
</evidence>
<dbReference type="Proteomes" id="UP001595698">
    <property type="component" value="Unassembled WGS sequence"/>
</dbReference>
<feature type="domain" description="AB hydrolase-1" evidence="5">
    <location>
        <begin position="104"/>
        <end position="298"/>
    </location>
</feature>
<dbReference type="InterPro" id="IPR013595">
    <property type="entry name" value="Pept_S33_TAP-like_C"/>
</dbReference>
<evidence type="ECO:0000313" key="7">
    <source>
        <dbReference type="EMBL" id="MFC3983275.1"/>
    </source>
</evidence>
<organism evidence="7 8">
    <name type="scientific">Streptosporangium jomthongense</name>
    <dbReference type="NCBI Taxonomy" id="1193683"/>
    <lineage>
        <taxon>Bacteria</taxon>
        <taxon>Bacillati</taxon>
        <taxon>Actinomycetota</taxon>
        <taxon>Actinomycetes</taxon>
        <taxon>Streptosporangiales</taxon>
        <taxon>Streptosporangiaceae</taxon>
        <taxon>Streptosporangium</taxon>
    </lineage>
</organism>
<gene>
    <name evidence="7" type="ORF">ACFOYY_24310</name>
</gene>
<protein>
    <submittedName>
        <fullName evidence="7">Alpha/beta fold hydrolase</fullName>
    </submittedName>
</protein>
<evidence type="ECO:0000313" key="8">
    <source>
        <dbReference type="Proteomes" id="UP001595698"/>
    </source>
</evidence>
<feature type="chain" id="PRO_5046713010" evidence="4">
    <location>
        <begin position="24"/>
        <end position="493"/>
    </location>
</feature>
<proteinExistence type="inferred from homology"/>
<dbReference type="PANTHER" id="PTHR43248:SF29">
    <property type="entry name" value="TRIPEPTIDYL AMINOPEPTIDASE"/>
    <property type="match status" value="1"/>
</dbReference>
<sequence length="493" mass="53056">MITRWMSGATVALTIATALPASTALPTAASTGLPAVGSAALSETLPTAASARGAALGWRPCPGEKSELECADLAVPLDWDEPDGRKITLRLGRLPATGTAEGSVLIAYGGPGGPGIATTQAHAEIWANLRTRMNVVTWDTRGYGEQFGGRSDGLPCVWTRVPYPEFPADDADFGRLSDTNRGYAQACRHGDPEFFAHMSSADHARDMEAIRQALGEEGLNFYGASYAGLYAQAYARLFPARVRTMVLDGTVNHSEADWLKEVGESARDNQAAMRRFFDWCDDEDTCPLGDAARDWRRLLAKAERAPIAARRVEASYGAQDLRSFALGLARAGEEQWPALGRAVQDALRGDASGFAPPRGARYPDLTTPVTECLDWPRFRDRAETAAALTRLRRIAPDTGAAFTLAAGALACVGWPVETTNPPKPLPSGLPPLLGAGAWVESAMTARVVRQVPGSVTIRHEGPGHTLYPFNDCARDHIDRYLTDRRTPPRNTVC</sequence>
<feature type="domain" description="Peptidase S33 tripeptidyl aminopeptidase-like C-terminal" evidence="6">
    <location>
        <begin position="405"/>
        <end position="493"/>
    </location>
</feature>
<dbReference type="SUPFAM" id="SSF53474">
    <property type="entry name" value="alpha/beta-Hydrolases"/>
    <property type="match status" value="1"/>
</dbReference>
<dbReference type="Gene3D" id="3.40.50.1820">
    <property type="entry name" value="alpha/beta hydrolase"/>
    <property type="match status" value="1"/>
</dbReference>
<reference evidence="8" key="1">
    <citation type="journal article" date="2019" name="Int. J. Syst. Evol. Microbiol.">
        <title>The Global Catalogue of Microorganisms (GCM) 10K type strain sequencing project: providing services to taxonomists for standard genome sequencing and annotation.</title>
        <authorList>
            <consortium name="The Broad Institute Genomics Platform"/>
            <consortium name="The Broad Institute Genome Sequencing Center for Infectious Disease"/>
            <person name="Wu L."/>
            <person name="Ma J."/>
        </authorList>
    </citation>
    <scope>NUCLEOTIDE SEQUENCE [LARGE SCALE GENOMIC DNA]</scope>
    <source>
        <strain evidence="8">TBRC 7912</strain>
    </source>
</reference>
<comment type="similarity">
    <text evidence="1">Belongs to the peptidase S33 family.</text>
</comment>
<accession>A0ABV8F719</accession>
<keyword evidence="8" id="KW-1185">Reference proteome</keyword>
<dbReference type="InterPro" id="IPR000073">
    <property type="entry name" value="AB_hydrolase_1"/>
</dbReference>
<evidence type="ECO:0000256" key="4">
    <source>
        <dbReference type="SAM" id="SignalP"/>
    </source>
</evidence>
<dbReference type="RefSeq" id="WP_386192310.1">
    <property type="nucleotide sequence ID" value="NZ_JBHSBC010000023.1"/>
</dbReference>
<keyword evidence="2 4" id="KW-0732">Signal</keyword>
<dbReference type="GO" id="GO:0016787">
    <property type="term" value="F:hydrolase activity"/>
    <property type="evidence" value="ECO:0007669"/>
    <property type="project" value="UniProtKB-KW"/>
</dbReference>
<comment type="caution">
    <text evidence="7">The sequence shown here is derived from an EMBL/GenBank/DDBJ whole genome shotgun (WGS) entry which is preliminary data.</text>
</comment>
<dbReference type="Pfam" id="PF00561">
    <property type="entry name" value="Abhydrolase_1"/>
    <property type="match status" value="1"/>
</dbReference>
<evidence type="ECO:0000259" key="5">
    <source>
        <dbReference type="Pfam" id="PF00561"/>
    </source>
</evidence>
<dbReference type="InterPro" id="IPR051601">
    <property type="entry name" value="Serine_prot/Carboxylest_S33"/>
</dbReference>
<dbReference type="InterPro" id="IPR029058">
    <property type="entry name" value="AB_hydrolase_fold"/>
</dbReference>
<feature type="signal peptide" evidence="4">
    <location>
        <begin position="1"/>
        <end position="23"/>
    </location>
</feature>
<dbReference type="Pfam" id="PF08386">
    <property type="entry name" value="Abhydrolase_4"/>
    <property type="match status" value="1"/>
</dbReference>